<evidence type="ECO:0000256" key="10">
    <source>
        <dbReference type="ARBA" id="ARBA00022840"/>
    </source>
</evidence>
<comment type="similarity">
    <text evidence="2">Belongs to the aminoglycoside phosphotransferase family.</text>
</comment>
<keyword evidence="9" id="KW-0418">Kinase</keyword>
<evidence type="ECO:0000256" key="7">
    <source>
        <dbReference type="ARBA" id="ARBA00022679"/>
    </source>
</evidence>
<dbReference type="Proteomes" id="UP001162740">
    <property type="component" value="Chromosome"/>
</dbReference>
<reference evidence="16 17" key="1">
    <citation type="journal article" date="2021" name="Front. Microbiol.">
        <title>Bacterial Transformation of Aromatic Monomers in Softwood Black Liquor.</title>
        <authorList>
            <person name="Navas L.E."/>
            <person name="Dexter G."/>
            <person name="Liu J."/>
            <person name="Levy-Booth D."/>
            <person name="Cho M."/>
            <person name="Jang S.K."/>
            <person name="Mansfield S.D."/>
            <person name="Renneckar S."/>
            <person name="Mohn W.W."/>
            <person name="Eltis L.D."/>
        </authorList>
    </citation>
    <scope>NUCLEOTIDE SEQUENCE [LARGE SCALE GENOMIC DNA]</scope>
    <source>
        <strain evidence="16 17">GD02</strain>
    </source>
</reference>
<evidence type="ECO:0000256" key="8">
    <source>
        <dbReference type="ARBA" id="ARBA00022741"/>
    </source>
</evidence>
<name>A0AA47ACL0_RHORH</name>
<comment type="catalytic activity">
    <reaction evidence="14">
        <text>D-maltose + ATP = alpha-maltose 1-phosphate + ADP + H(+)</text>
        <dbReference type="Rhea" id="RHEA:31915"/>
        <dbReference type="ChEBI" id="CHEBI:15378"/>
        <dbReference type="ChEBI" id="CHEBI:17306"/>
        <dbReference type="ChEBI" id="CHEBI:30616"/>
        <dbReference type="ChEBI" id="CHEBI:63576"/>
        <dbReference type="ChEBI" id="CHEBI:456216"/>
        <dbReference type="EC" id="2.7.1.175"/>
    </reaction>
</comment>
<evidence type="ECO:0000313" key="16">
    <source>
        <dbReference type="EMBL" id="UZF45982.1"/>
    </source>
</evidence>
<evidence type="ECO:0000256" key="1">
    <source>
        <dbReference type="ARBA" id="ARBA00004964"/>
    </source>
</evidence>
<evidence type="ECO:0000256" key="12">
    <source>
        <dbReference type="ARBA" id="ARBA00023277"/>
    </source>
</evidence>
<organism evidence="16 17">
    <name type="scientific">Rhodococcus rhodochrous</name>
    <dbReference type="NCBI Taxonomy" id="1829"/>
    <lineage>
        <taxon>Bacteria</taxon>
        <taxon>Bacillati</taxon>
        <taxon>Actinomycetota</taxon>
        <taxon>Actinomycetes</taxon>
        <taxon>Mycobacteriales</taxon>
        <taxon>Nocardiaceae</taxon>
        <taxon>Rhodococcus</taxon>
    </lineage>
</organism>
<gene>
    <name evidence="16" type="ORF">KUM34_004660</name>
</gene>
<protein>
    <recommendedName>
        <fullName evidence="5">Maltokinase</fullName>
        <ecNumber evidence="4">2.7.1.175</ecNumber>
    </recommendedName>
    <alternativeName>
        <fullName evidence="13">Maltose-1-phosphate synthase</fullName>
    </alternativeName>
</protein>
<evidence type="ECO:0000256" key="11">
    <source>
        <dbReference type="ARBA" id="ARBA00023056"/>
    </source>
</evidence>
<evidence type="ECO:0000256" key="6">
    <source>
        <dbReference type="ARBA" id="ARBA00022600"/>
    </source>
</evidence>
<evidence type="ECO:0000256" key="4">
    <source>
        <dbReference type="ARBA" id="ARBA00011962"/>
    </source>
</evidence>
<keyword evidence="8" id="KW-0547">Nucleotide-binding</keyword>
<keyword evidence="6" id="KW-0321">Glycogen metabolism</keyword>
<sequence>MTADNELYPDAQLVEDLREWMPHQRWFAAKGHTITGVGVVLRHPLVEEPGFGADHVIVKVSFDSTADQIYQVPLGFRSHLPEELQSWSVVGPDDSQDRGLHVYDGLRDQEILDRYSRNLANGTPAGPVELHTVPGSVIEPGLRGRALSAEQSNTSVVLGEKLLLKMFRRLTLGINPDVELPLALGEDGCRSIAPIRAWIEAEVDGVRTTLAMVQDFAANSADGWSMALGSVRDLLLEGDLRADEVGTDFAGDSHRIGAAVADVHAHLGSALGVDERDASELAEGMIHRFQAAAAEVPDLVELTDAVRARFDEVAALGKVRVHRIHGDLHLGQVLRTPERWLLIDFEGEPAKSLEERRKPDSPFRDVAGMLRSFDYAAHHSIRESEQGAAVESQREFRAREWAERNCAAFCDGYAAVSGTDPRDSDVLLRGYELDKAVYEVVYEARHRPSWLHLPLEAIRRLTAR</sequence>
<dbReference type="RefSeq" id="WP_229582351.1">
    <property type="nucleotide sequence ID" value="NZ_CP083974.1"/>
</dbReference>
<comment type="subunit">
    <text evidence="3">Monomer.</text>
</comment>
<accession>A0AA47ACL0</accession>
<comment type="pathway">
    <text evidence="1">Glycan biosynthesis; glycogen biosynthesis.</text>
</comment>
<keyword evidence="12" id="KW-0119">Carbohydrate metabolism</keyword>
<keyword evidence="10" id="KW-0067">ATP-binding</keyword>
<keyword evidence="7" id="KW-0808">Transferase</keyword>
<dbReference type="GO" id="GO:0005978">
    <property type="term" value="P:glycogen biosynthetic process"/>
    <property type="evidence" value="ECO:0007669"/>
    <property type="project" value="UniProtKB-KW"/>
</dbReference>
<evidence type="ECO:0000259" key="15">
    <source>
        <dbReference type="Pfam" id="PF18085"/>
    </source>
</evidence>
<dbReference type="EC" id="2.7.1.175" evidence="4"/>
<dbReference type="GO" id="GO:0005524">
    <property type="term" value="F:ATP binding"/>
    <property type="evidence" value="ECO:0007669"/>
    <property type="project" value="UniProtKB-KW"/>
</dbReference>
<evidence type="ECO:0000313" key="17">
    <source>
        <dbReference type="Proteomes" id="UP001162740"/>
    </source>
</evidence>
<evidence type="ECO:0000256" key="3">
    <source>
        <dbReference type="ARBA" id="ARBA00011245"/>
    </source>
</evidence>
<dbReference type="InterPro" id="IPR011009">
    <property type="entry name" value="Kinase-like_dom_sf"/>
</dbReference>
<evidence type="ECO:0000256" key="13">
    <source>
        <dbReference type="ARBA" id="ARBA00031251"/>
    </source>
</evidence>
<dbReference type="Gene3D" id="3.90.1200.10">
    <property type="match status" value="1"/>
</dbReference>
<dbReference type="EMBL" id="CP083974">
    <property type="protein sequence ID" value="UZF45982.1"/>
    <property type="molecule type" value="Genomic_DNA"/>
</dbReference>
<evidence type="ECO:0000256" key="9">
    <source>
        <dbReference type="ARBA" id="ARBA00022777"/>
    </source>
</evidence>
<dbReference type="SUPFAM" id="SSF56112">
    <property type="entry name" value="Protein kinase-like (PK-like)"/>
    <property type="match status" value="1"/>
</dbReference>
<dbReference type="InterPro" id="IPR040999">
    <property type="entry name" value="Mak_N_cap"/>
</dbReference>
<dbReference type="GO" id="GO:0016301">
    <property type="term" value="F:kinase activity"/>
    <property type="evidence" value="ECO:0007669"/>
    <property type="project" value="UniProtKB-KW"/>
</dbReference>
<dbReference type="Pfam" id="PF18085">
    <property type="entry name" value="Mak_N_cap"/>
    <property type="match status" value="1"/>
</dbReference>
<feature type="domain" description="Maltokinase N-terminal cap" evidence="15">
    <location>
        <begin position="20"/>
        <end position="108"/>
    </location>
</feature>
<proteinExistence type="inferred from homology"/>
<keyword evidence="11" id="KW-0320">Glycogen biosynthesis</keyword>
<evidence type="ECO:0000256" key="5">
    <source>
        <dbReference type="ARBA" id="ARBA00013882"/>
    </source>
</evidence>
<dbReference type="AlphaFoldDB" id="A0AA47ACL0"/>
<evidence type="ECO:0000256" key="2">
    <source>
        <dbReference type="ARBA" id="ARBA00006219"/>
    </source>
</evidence>
<evidence type="ECO:0000256" key="14">
    <source>
        <dbReference type="ARBA" id="ARBA00049067"/>
    </source>
</evidence>